<evidence type="ECO:0008006" key="3">
    <source>
        <dbReference type="Google" id="ProtNLM"/>
    </source>
</evidence>
<dbReference type="Proteomes" id="UP000197090">
    <property type="component" value="Unassembled WGS sequence"/>
</dbReference>
<comment type="caution">
    <text evidence="1">The sequence shown here is derived from an EMBL/GenBank/DDBJ whole genome shotgun (WGS) entry which is preliminary data.</text>
</comment>
<evidence type="ECO:0000313" key="1">
    <source>
        <dbReference type="EMBL" id="OWQ71871.1"/>
    </source>
</evidence>
<name>A0A246I1M4_STEMA</name>
<dbReference type="EMBL" id="NIVX01000092">
    <property type="protein sequence ID" value="OWQ71871.1"/>
    <property type="molecule type" value="Genomic_DNA"/>
</dbReference>
<organism evidence="1 2">
    <name type="scientific">Stenotrophomonas maltophilia</name>
    <name type="common">Pseudomonas maltophilia</name>
    <name type="synonym">Xanthomonas maltophilia</name>
    <dbReference type="NCBI Taxonomy" id="40324"/>
    <lineage>
        <taxon>Bacteria</taxon>
        <taxon>Pseudomonadati</taxon>
        <taxon>Pseudomonadota</taxon>
        <taxon>Gammaproteobacteria</taxon>
        <taxon>Lysobacterales</taxon>
        <taxon>Lysobacteraceae</taxon>
        <taxon>Stenotrophomonas</taxon>
        <taxon>Stenotrophomonas maltophilia group</taxon>
    </lineage>
</organism>
<protein>
    <recommendedName>
        <fullName evidence="3">DUF2384 domain-containing protein</fullName>
    </recommendedName>
</protein>
<dbReference type="RefSeq" id="WP_088497477.1">
    <property type="nucleotide sequence ID" value="NZ_LXXP01000002.1"/>
</dbReference>
<sequence length="154" mass="17162">MHFDTFTPAQRILRDAADARQTLAEQWLTAAQVSQRLGSHAPNGGRRLVSQLRRAGKLLGVYVTNPSPSYRYPTWQFLPSGQPVDHLAEILAVLREFGPFEHEPSGLRRSTYWGEVEWFLSPHAMLDGGTPSKMLASDPSRVLNAACVEFQGES</sequence>
<evidence type="ECO:0000313" key="2">
    <source>
        <dbReference type="Proteomes" id="UP000197090"/>
    </source>
</evidence>
<accession>A0A246I1M4</accession>
<proteinExistence type="predicted"/>
<gene>
    <name evidence="1" type="ORF">CEE63_15625</name>
</gene>
<reference evidence="1 2" key="1">
    <citation type="submission" date="2017-06" db="EMBL/GenBank/DDBJ databases">
        <authorList>
            <person name="Kim H.J."/>
            <person name="Triplett B.A."/>
        </authorList>
    </citation>
    <scope>NUCLEOTIDE SEQUENCE [LARGE SCALE GENOMIC DNA]</scope>
    <source>
        <strain evidence="1 2">594</strain>
    </source>
</reference>
<dbReference type="AlphaFoldDB" id="A0A246I1M4"/>